<dbReference type="PANTHER" id="PTHR24291">
    <property type="entry name" value="CYTOCHROME P450 FAMILY 4"/>
    <property type="match status" value="1"/>
</dbReference>
<dbReference type="Proteomes" id="UP000820818">
    <property type="component" value="Linkage Group LG2"/>
</dbReference>
<evidence type="ECO:0000256" key="9">
    <source>
        <dbReference type="PIRSR" id="PIRSR602401-1"/>
    </source>
</evidence>
<gene>
    <name evidence="11" type="ORF">GHT06_010735</name>
</gene>
<keyword evidence="5" id="KW-0256">Endoplasmic reticulum</keyword>
<protein>
    <recommendedName>
        <fullName evidence="13">Cytochrome P450</fullName>
    </recommendedName>
</protein>
<evidence type="ECO:0000256" key="1">
    <source>
        <dbReference type="ARBA" id="ARBA00001971"/>
    </source>
</evidence>
<sequence>MSSALNNVNSLRTDVILSIWLILPAIAIFYYWKWSRSRTVRLINAIPGRKPLPLLGNLLHWDVFSEDFYRDMATSWTKKYGPIARVWFGPRPFVAIASPELAQKFLSTTKHYTMANDFSLLGDWLGNSLFLSTGAHWKNRRRLVTPVFHIQNFDSFIDIFNEESSICAAEFEKMIETNPDKEINVTRVMTQCALNIICESAMGQTKLEKEKQVYISNVQRYCQIFIRRVQRPWLSINWIYRMTSLRREYERCLSVMHAFTNKVARERREMFEQSVKKNSDQLPNDVIVDEKPKSTSRFAMVDRLIEASYEGADLDDTGIREEINMLTFAGHDTTSIAMGWFLYLIAKHPTHQQMIVDELDSVFRGDRDRPCTLQDVSELQYMERCIKETLRLYPSVPVLVRKVSQDIEIGGYTIPAGVTVIPFFYYIHHDPDLYPDPEAFKPERFFPENSIDRHPYAFIPFGAGPRHCLECHVRPLVLNPIEVFTSALQKLSVTEEFFN</sequence>
<evidence type="ECO:0000256" key="2">
    <source>
        <dbReference type="ARBA" id="ARBA00004586"/>
    </source>
</evidence>
<organism evidence="11 12">
    <name type="scientific">Daphnia sinensis</name>
    <dbReference type="NCBI Taxonomy" id="1820382"/>
    <lineage>
        <taxon>Eukaryota</taxon>
        <taxon>Metazoa</taxon>
        <taxon>Ecdysozoa</taxon>
        <taxon>Arthropoda</taxon>
        <taxon>Crustacea</taxon>
        <taxon>Branchiopoda</taxon>
        <taxon>Diplostraca</taxon>
        <taxon>Cladocera</taxon>
        <taxon>Anomopoda</taxon>
        <taxon>Daphniidae</taxon>
        <taxon>Daphnia</taxon>
        <taxon>Daphnia similis group</taxon>
    </lineage>
</organism>
<keyword evidence="12" id="KW-1185">Reference proteome</keyword>
<keyword evidence="7" id="KW-0503">Monooxygenase</keyword>
<evidence type="ECO:0008006" key="13">
    <source>
        <dbReference type="Google" id="ProtNLM"/>
    </source>
</evidence>
<keyword evidence="4 9" id="KW-0349">Heme</keyword>
<feature type="transmembrane region" description="Helical" evidence="10">
    <location>
        <begin position="15"/>
        <end position="32"/>
    </location>
</feature>
<evidence type="ECO:0000256" key="3">
    <source>
        <dbReference type="ARBA" id="ARBA00010617"/>
    </source>
</evidence>
<keyword evidence="6 9" id="KW-0408">Iron</keyword>
<keyword evidence="10" id="KW-1133">Transmembrane helix</keyword>
<proteinExistence type="inferred from homology"/>
<dbReference type="InterPro" id="IPR036396">
    <property type="entry name" value="Cyt_P450_sf"/>
</dbReference>
<keyword evidence="7" id="KW-0560">Oxidoreductase</keyword>
<dbReference type="InterPro" id="IPR050196">
    <property type="entry name" value="Cytochrome_P450_Monoox"/>
</dbReference>
<dbReference type="EMBL" id="WJBH02000002">
    <property type="protein sequence ID" value="KAI9563277.1"/>
    <property type="molecule type" value="Genomic_DNA"/>
</dbReference>
<dbReference type="InterPro" id="IPR001128">
    <property type="entry name" value="Cyt_P450"/>
</dbReference>
<keyword evidence="10" id="KW-0812">Transmembrane</keyword>
<name>A0AAD5KZF1_9CRUS</name>
<reference evidence="11 12" key="1">
    <citation type="submission" date="2022-05" db="EMBL/GenBank/DDBJ databases">
        <title>A multi-omics perspective on studying reproductive biology in Daphnia sinensis.</title>
        <authorList>
            <person name="Jia J."/>
        </authorList>
    </citation>
    <scope>NUCLEOTIDE SEQUENCE [LARGE SCALE GENOMIC DNA]</scope>
    <source>
        <strain evidence="11 12">WSL</strain>
    </source>
</reference>
<dbReference type="GO" id="GO:0005506">
    <property type="term" value="F:iron ion binding"/>
    <property type="evidence" value="ECO:0007669"/>
    <property type="project" value="InterPro"/>
</dbReference>
<keyword evidence="8 10" id="KW-0472">Membrane</keyword>
<keyword evidence="9" id="KW-0479">Metal-binding</keyword>
<dbReference type="Pfam" id="PF00067">
    <property type="entry name" value="p450"/>
    <property type="match status" value="1"/>
</dbReference>
<dbReference type="CDD" id="cd20628">
    <property type="entry name" value="CYP4"/>
    <property type="match status" value="1"/>
</dbReference>
<dbReference type="GO" id="GO:0016705">
    <property type="term" value="F:oxidoreductase activity, acting on paired donors, with incorporation or reduction of molecular oxygen"/>
    <property type="evidence" value="ECO:0007669"/>
    <property type="project" value="InterPro"/>
</dbReference>
<comment type="subcellular location">
    <subcellularLocation>
        <location evidence="2">Endoplasmic reticulum membrane</location>
    </subcellularLocation>
</comment>
<dbReference type="GO" id="GO:0005789">
    <property type="term" value="C:endoplasmic reticulum membrane"/>
    <property type="evidence" value="ECO:0007669"/>
    <property type="project" value="UniProtKB-SubCell"/>
</dbReference>
<dbReference type="PRINTS" id="PR00385">
    <property type="entry name" value="P450"/>
</dbReference>
<evidence type="ECO:0000256" key="8">
    <source>
        <dbReference type="ARBA" id="ARBA00023136"/>
    </source>
</evidence>
<comment type="similarity">
    <text evidence="3">Belongs to the cytochrome P450 family.</text>
</comment>
<evidence type="ECO:0000313" key="12">
    <source>
        <dbReference type="Proteomes" id="UP000820818"/>
    </source>
</evidence>
<comment type="caution">
    <text evidence="11">The sequence shown here is derived from an EMBL/GenBank/DDBJ whole genome shotgun (WGS) entry which is preliminary data.</text>
</comment>
<accession>A0AAD5KZF1</accession>
<evidence type="ECO:0000313" key="11">
    <source>
        <dbReference type="EMBL" id="KAI9563277.1"/>
    </source>
</evidence>
<comment type="cofactor">
    <cofactor evidence="1 9">
        <name>heme</name>
        <dbReference type="ChEBI" id="CHEBI:30413"/>
    </cofactor>
</comment>
<dbReference type="InterPro" id="IPR002401">
    <property type="entry name" value="Cyt_P450_E_grp-I"/>
</dbReference>
<evidence type="ECO:0000256" key="10">
    <source>
        <dbReference type="SAM" id="Phobius"/>
    </source>
</evidence>
<dbReference type="GO" id="GO:0020037">
    <property type="term" value="F:heme binding"/>
    <property type="evidence" value="ECO:0007669"/>
    <property type="project" value="InterPro"/>
</dbReference>
<dbReference type="PANTHER" id="PTHR24291:SF189">
    <property type="entry name" value="CYTOCHROME P450 4C3-RELATED"/>
    <property type="match status" value="1"/>
</dbReference>
<evidence type="ECO:0000256" key="7">
    <source>
        <dbReference type="ARBA" id="ARBA00023033"/>
    </source>
</evidence>
<evidence type="ECO:0000256" key="4">
    <source>
        <dbReference type="ARBA" id="ARBA00022617"/>
    </source>
</evidence>
<feature type="binding site" description="axial binding residue" evidence="9">
    <location>
        <position position="468"/>
    </location>
    <ligand>
        <name>heme</name>
        <dbReference type="ChEBI" id="CHEBI:30413"/>
    </ligand>
    <ligandPart>
        <name>Fe</name>
        <dbReference type="ChEBI" id="CHEBI:18248"/>
    </ligandPart>
</feature>
<evidence type="ECO:0000256" key="5">
    <source>
        <dbReference type="ARBA" id="ARBA00022824"/>
    </source>
</evidence>
<dbReference type="PRINTS" id="PR00463">
    <property type="entry name" value="EP450I"/>
</dbReference>
<dbReference type="Gene3D" id="1.10.630.10">
    <property type="entry name" value="Cytochrome P450"/>
    <property type="match status" value="1"/>
</dbReference>
<evidence type="ECO:0000256" key="6">
    <source>
        <dbReference type="ARBA" id="ARBA00023004"/>
    </source>
</evidence>
<dbReference type="GO" id="GO:0004497">
    <property type="term" value="F:monooxygenase activity"/>
    <property type="evidence" value="ECO:0007669"/>
    <property type="project" value="UniProtKB-KW"/>
</dbReference>
<dbReference type="AlphaFoldDB" id="A0AAD5KZF1"/>
<dbReference type="SUPFAM" id="SSF48264">
    <property type="entry name" value="Cytochrome P450"/>
    <property type="match status" value="1"/>
</dbReference>